<organism evidence="10 11">
    <name type="scientific">Arabidopsis thaliana</name>
    <name type="common">Mouse-ear cress</name>
    <dbReference type="NCBI Taxonomy" id="3702"/>
    <lineage>
        <taxon>Eukaryota</taxon>
        <taxon>Viridiplantae</taxon>
        <taxon>Streptophyta</taxon>
        <taxon>Embryophyta</taxon>
        <taxon>Tracheophyta</taxon>
        <taxon>Spermatophyta</taxon>
        <taxon>Magnoliopsida</taxon>
        <taxon>eudicotyledons</taxon>
        <taxon>Gunneridae</taxon>
        <taxon>Pentapetalae</taxon>
        <taxon>rosids</taxon>
        <taxon>malvids</taxon>
        <taxon>Brassicales</taxon>
        <taxon>Brassicaceae</taxon>
        <taxon>Camelineae</taxon>
        <taxon>Arabidopsis</taxon>
    </lineage>
</organism>
<evidence type="ECO:0000256" key="7">
    <source>
        <dbReference type="ARBA" id="ARBA00064414"/>
    </source>
</evidence>
<dbReference type="Gene3D" id="3.40.1810.10">
    <property type="entry name" value="Transcription factor, MADS-box"/>
    <property type="match status" value="1"/>
</dbReference>
<keyword evidence="3" id="KW-0238">DNA-binding</keyword>
<dbReference type="InterPro" id="IPR033897">
    <property type="entry name" value="SRF-like_MADS-box"/>
</dbReference>
<proteinExistence type="predicted"/>
<dbReference type="InterPro" id="IPR002100">
    <property type="entry name" value="TF_MADSbox"/>
</dbReference>
<dbReference type="AlphaFoldDB" id="A0A5S9YA70"/>
<accession>A0A5S9YA70</accession>
<dbReference type="GO" id="GO:0045944">
    <property type="term" value="P:positive regulation of transcription by RNA polymerase II"/>
    <property type="evidence" value="ECO:0007669"/>
    <property type="project" value="InterPro"/>
</dbReference>
<dbReference type="GO" id="GO:0005634">
    <property type="term" value="C:nucleus"/>
    <property type="evidence" value="ECO:0007669"/>
    <property type="project" value="UniProtKB-SubCell"/>
</dbReference>
<dbReference type="Proteomes" id="UP000434276">
    <property type="component" value="Unassembled WGS sequence"/>
</dbReference>
<dbReference type="GO" id="GO:0000981">
    <property type="term" value="F:DNA-binding transcription factor activity, RNA polymerase II-specific"/>
    <property type="evidence" value="ECO:0007669"/>
    <property type="project" value="InterPro"/>
</dbReference>
<comment type="function">
    <text evidence="6">Probable transcription factor that may function in the maintenance of the proper function of the central cell in pollen tube attraction.</text>
</comment>
<reference evidence="10 11" key="1">
    <citation type="submission" date="2019-12" db="EMBL/GenBank/DDBJ databases">
        <authorList>
            <person name="Jiao W.-B."/>
            <person name="Schneeberger K."/>
        </authorList>
    </citation>
    <scope>NUCLEOTIDE SEQUENCE [LARGE SCALE GENOMIC DNA]</scope>
    <source>
        <strain evidence="11">cv. C24</strain>
    </source>
</reference>
<sequence>MTTIRSSPSSSRCSNSSSSSSYSLASTSLSNRLETIFKKASELCTLCDIEACVIYYGPDGELKTWPKEREKVRDIALRFNQLNEALRHKKSVNLHGFLNKKKKNKGLKNPNKKKKTSLKNVNVLKYPLADHYSPDQVSQLTQSLELNVSKFQERLRFLESQKQNQTKPDHQSLTSISSLNQSLNPSQFSLFMYNHGYNTLSQIPVSASNFNQDYISALLEQSELKSQIMKQEVCGYEQNMCMSNHGDATLSQIPFSASNFNQDFSANNNFQHSFVSNTQDYYSVQKSVNNNYGLKNQLMKHDLCGYEHNMCMSNHGDATFSQIPLSASNFNQDFSVSIQEESGLMQQELCGYDQNQNMSMVDITNNNFQVTCASVLESVNNFGLNQLMHKEFYGCHQNMSMGNINNNSFHHPWVSNADHTRRYKNL</sequence>
<evidence type="ECO:0000256" key="4">
    <source>
        <dbReference type="ARBA" id="ARBA00023163"/>
    </source>
</evidence>
<keyword evidence="4" id="KW-0804">Transcription</keyword>
<name>A0A5S9YA70_ARATH</name>
<dbReference type="PROSITE" id="PS50066">
    <property type="entry name" value="MADS_BOX_2"/>
    <property type="match status" value="1"/>
</dbReference>
<dbReference type="ExpressionAtlas" id="A0A5S9YA70">
    <property type="expression patterns" value="baseline and differential"/>
</dbReference>
<evidence type="ECO:0000313" key="11">
    <source>
        <dbReference type="Proteomes" id="UP000434276"/>
    </source>
</evidence>
<evidence type="ECO:0000256" key="1">
    <source>
        <dbReference type="ARBA" id="ARBA00004123"/>
    </source>
</evidence>
<feature type="domain" description="MADS-box" evidence="9">
    <location>
        <begin position="27"/>
        <end position="69"/>
    </location>
</feature>
<evidence type="ECO:0000256" key="3">
    <source>
        <dbReference type="ARBA" id="ARBA00023125"/>
    </source>
</evidence>
<keyword evidence="2" id="KW-0805">Transcription regulation</keyword>
<dbReference type="FunFam" id="3.40.1810.10:FF:000025">
    <property type="entry name" value="AGAMOUS-like 76"/>
    <property type="match status" value="1"/>
</dbReference>
<dbReference type="EMBL" id="CACSHJ010000096">
    <property type="protein sequence ID" value="CAA0406184.1"/>
    <property type="molecule type" value="Genomic_DNA"/>
</dbReference>
<comment type="subcellular location">
    <subcellularLocation>
        <location evidence="1">Nucleus</location>
    </subcellularLocation>
</comment>
<evidence type="ECO:0000256" key="8">
    <source>
        <dbReference type="SAM" id="MobiDB-lite"/>
    </source>
</evidence>
<feature type="region of interest" description="Disordered" evidence="8">
    <location>
        <begin position="1"/>
        <end position="23"/>
    </location>
</feature>
<protein>
    <recommendedName>
        <fullName evidence="9">MADS-box domain-containing protein</fullName>
    </recommendedName>
</protein>
<dbReference type="OrthoDB" id="601557at2759"/>
<dbReference type="GO" id="GO:0046983">
    <property type="term" value="F:protein dimerization activity"/>
    <property type="evidence" value="ECO:0007669"/>
    <property type="project" value="InterPro"/>
</dbReference>
<evidence type="ECO:0000313" key="10">
    <source>
        <dbReference type="EMBL" id="CAA0406184.1"/>
    </source>
</evidence>
<dbReference type="InterPro" id="IPR036879">
    <property type="entry name" value="TF_MADSbox_sf"/>
</dbReference>
<gene>
    <name evidence="10" type="ORF">C24_LOCUS23865</name>
</gene>
<dbReference type="CDD" id="cd00266">
    <property type="entry name" value="MADS_SRF_like"/>
    <property type="match status" value="1"/>
</dbReference>
<evidence type="ECO:0000259" key="9">
    <source>
        <dbReference type="PROSITE" id="PS50066"/>
    </source>
</evidence>
<dbReference type="GO" id="GO:0000987">
    <property type="term" value="F:cis-regulatory region sequence-specific DNA binding"/>
    <property type="evidence" value="ECO:0007669"/>
    <property type="project" value="InterPro"/>
</dbReference>
<evidence type="ECO:0000256" key="2">
    <source>
        <dbReference type="ARBA" id="ARBA00023015"/>
    </source>
</evidence>
<evidence type="ECO:0000256" key="6">
    <source>
        <dbReference type="ARBA" id="ARBA00059160"/>
    </source>
</evidence>
<comment type="subunit">
    <text evidence="7">Interacts with MEE14/CBP1.</text>
</comment>
<dbReference type="SMART" id="SM00432">
    <property type="entry name" value="MADS"/>
    <property type="match status" value="1"/>
</dbReference>
<dbReference type="SUPFAM" id="SSF55455">
    <property type="entry name" value="SRF-like"/>
    <property type="match status" value="1"/>
</dbReference>
<dbReference type="Pfam" id="PF00319">
    <property type="entry name" value="SRF-TF"/>
    <property type="match status" value="1"/>
</dbReference>
<keyword evidence="5" id="KW-0539">Nucleus</keyword>
<evidence type="ECO:0000256" key="5">
    <source>
        <dbReference type="ARBA" id="ARBA00023242"/>
    </source>
</evidence>